<evidence type="ECO:0000256" key="4">
    <source>
        <dbReference type="ARBA" id="ARBA00023015"/>
    </source>
</evidence>
<feature type="compositionally biased region" description="Low complexity" evidence="10">
    <location>
        <begin position="285"/>
        <end position="295"/>
    </location>
</feature>
<comment type="subcellular location">
    <subcellularLocation>
        <location evidence="1 8">Nucleus</location>
    </subcellularLocation>
</comment>
<name>A0A9W9X399_9EURO</name>
<dbReference type="GO" id="GO:0070847">
    <property type="term" value="C:core mediator complex"/>
    <property type="evidence" value="ECO:0007669"/>
    <property type="project" value="TreeGrafter"/>
</dbReference>
<keyword evidence="6 8" id="KW-0539">Nucleus</keyword>
<keyword evidence="5 8" id="KW-0804">Transcription</keyword>
<comment type="similarity">
    <text evidence="2 8">Belongs to the Mediator complex subunit 4 family.</text>
</comment>
<feature type="region of interest" description="Disordered" evidence="10">
    <location>
        <begin position="92"/>
        <end position="126"/>
    </location>
</feature>
<dbReference type="GO" id="GO:0003712">
    <property type="term" value="F:transcription coregulator activity"/>
    <property type="evidence" value="ECO:0007669"/>
    <property type="project" value="InterPro"/>
</dbReference>
<dbReference type="Proteomes" id="UP001148312">
    <property type="component" value="Unassembled WGS sequence"/>
</dbReference>
<dbReference type="Pfam" id="PF10018">
    <property type="entry name" value="Med4"/>
    <property type="match status" value="1"/>
</dbReference>
<dbReference type="GO" id="GO:0006357">
    <property type="term" value="P:regulation of transcription by RNA polymerase II"/>
    <property type="evidence" value="ECO:0007669"/>
    <property type="project" value="InterPro"/>
</dbReference>
<evidence type="ECO:0000313" key="11">
    <source>
        <dbReference type="EMBL" id="KAJ5483046.1"/>
    </source>
</evidence>
<evidence type="ECO:0000256" key="1">
    <source>
        <dbReference type="ARBA" id="ARBA00004123"/>
    </source>
</evidence>
<comment type="function">
    <text evidence="8">Component of the Mediator complex, a coactivator involved in the regulated transcription of nearly all RNA polymerase II-dependent genes. Mediator functions as a bridge to convey information from gene-specific regulatory proteins to the basal RNA polymerase II transcription machinery. Mediator is recruited to promoters by direct interactions with regulatory proteins and serves as a scaffold for the assembly of a functional preinitiation complex with RNA polymerase II and the general transcription factors.</text>
</comment>
<evidence type="ECO:0000256" key="6">
    <source>
        <dbReference type="ARBA" id="ARBA00023242"/>
    </source>
</evidence>
<keyword evidence="8" id="KW-0010">Activator</keyword>
<evidence type="ECO:0000256" key="5">
    <source>
        <dbReference type="ARBA" id="ARBA00023163"/>
    </source>
</evidence>
<proteinExistence type="inferred from homology"/>
<dbReference type="PANTHER" id="PTHR13208:SF2">
    <property type="entry name" value="MEDIATOR OF RNA POLYMERASE II TRANSCRIPTION SUBUNIT 4"/>
    <property type="match status" value="1"/>
</dbReference>
<keyword evidence="12" id="KW-1185">Reference proteome</keyword>
<dbReference type="InterPro" id="IPR019258">
    <property type="entry name" value="Mediator_Med4"/>
</dbReference>
<evidence type="ECO:0000256" key="10">
    <source>
        <dbReference type="SAM" id="MobiDB-lite"/>
    </source>
</evidence>
<evidence type="ECO:0000256" key="3">
    <source>
        <dbReference type="ARBA" id="ARBA00020629"/>
    </source>
</evidence>
<feature type="coiled-coil region" evidence="9">
    <location>
        <begin position="56"/>
        <end position="90"/>
    </location>
</feature>
<feature type="compositionally biased region" description="Acidic residues" evidence="10">
    <location>
        <begin position="96"/>
        <end position="115"/>
    </location>
</feature>
<protein>
    <recommendedName>
        <fullName evidence="3 8">Mediator of RNA polymerase II transcription subunit 4</fullName>
    </recommendedName>
    <alternativeName>
        <fullName evidence="7 8">Mediator complex subunit 4</fullName>
    </alternativeName>
</protein>
<feature type="region of interest" description="Disordered" evidence="10">
    <location>
        <begin position="237"/>
        <end position="323"/>
    </location>
</feature>
<keyword evidence="4 8" id="KW-0805">Transcription regulation</keyword>
<gene>
    <name evidence="8" type="primary">MED4</name>
    <name evidence="11" type="ORF">N7539_006492</name>
</gene>
<dbReference type="PANTHER" id="PTHR13208">
    <property type="entry name" value="MEDIATOR OF RNA POLYMERASE II TRANSCRIPTION SUBUNIT 4"/>
    <property type="match status" value="1"/>
</dbReference>
<evidence type="ECO:0000313" key="12">
    <source>
        <dbReference type="Proteomes" id="UP001148312"/>
    </source>
</evidence>
<dbReference type="EMBL" id="JAPWDQ010000008">
    <property type="protein sequence ID" value="KAJ5483046.1"/>
    <property type="molecule type" value="Genomic_DNA"/>
</dbReference>
<accession>A0A9W9X399</accession>
<evidence type="ECO:0000256" key="9">
    <source>
        <dbReference type="SAM" id="Coils"/>
    </source>
</evidence>
<organism evidence="11 12">
    <name type="scientific">Penicillium diatomitis</name>
    <dbReference type="NCBI Taxonomy" id="2819901"/>
    <lineage>
        <taxon>Eukaryota</taxon>
        <taxon>Fungi</taxon>
        <taxon>Dikarya</taxon>
        <taxon>Ascomycota</taxon>
        <taxon>Pezizomycotina</taxon>
        <taxon>Eurotiomycetes</taxon>
        <taxon>Eurotiomycetidae</taxon>
        <taxon>Eurotiales</taxon>
        <taxon>Aspergillaceae</taxon>
        <taxon>Penicillium</taxon>
    </lineage>
</organism>
<keyword evidence="9" id="KW-0175">Coiled coil</keyword>
<evidence type="ECO:0000256" key="7">
    <source>
        <dbReference type="ARBA" id="ARBA00031257"/>
    </source>
</evidence>
<dbReference type="GO" id="GO:0016592">
    <property type="term" value="C:mediator complex"/>
    <property type="evidence" value="ECO:0007669"/>
    <property type="project" value="InterPro"/>
</dbReference>
<sequence length="323" mass="35337">MNALMQSSLNEVESKLNTLLKHLTSSPGALGAPAAAVSLLEADDTLTSSIQTLRLHQDNYAKILQLRSEADRLEERVKNIVRDLERFDKEIREACGDDDDEDEDSSSDWDTEDESESKRESAVSQRTAARKEIDYRLLLDFARRISKYNQEAAADVAKGLSRDNPLEKPTKIAAKDQVMTGTNGETETAEESADPVTTVTKEATQWLEDSANLTREANMLPYPAEDRIRMGVMGKMSIESNDPDTELEKMLRSAEGLNVAEASKPLPPPPTEPPAHEPVKPSAPPAGTSTASAAPRPAPAPAPKPKPKATLDLDLYDPDDDDF</sequence>
<comment type="caution">
    <text evidence="11">The sequence shown here is derived from an EMBL/GenBank/DDBJ whole genome shotgun (WGS) entry which is preliminary data.</text>
</comment>
<reference evidence="11" key="2">
    <citation type="journal article" date="2023" name="IMA Fungus">
        <title>Comparative genomic study of the Penicillium genus elucidates a diverse pangenome and 15 lateral gene transfer events.</title>
        <authorList>
            <person name="Petersen C."/>
            <person name="Sorensen T."/>
            <person name="Nielsen M.R."/>
            <person name="Sondergaard T.E."/>
            <person name="Sorensen J.L."/>
            <person name="Fitzpatrick D.A."/>
            <person name="Frisvad J.C."/>
            <person name="Nielsen K.L."/>
        </authorList>
    </citation>
    <scope>NUCLEOTIDE SEQUENCE</scope>
    <source>
        <strain evidence="11">IBT 30728</strain>
    </source>
</reference>
<reference evidence="11" key="1">
    <citation type="submission" date="2022-12" db="EMBL/GenBank/DDBJ databases">
        <authorList>
            <person name="Petersen C."/>
        </authorList>
    </citation>
    <scope>NUCLEOTIDE SEQUENCE</scope>
    <source>
        <strain evidence="11">IBT 30728</strain>
    </source>
</reference>
<evidence type="ECO:0000256" key="8">
    <source>
        <dbReference type="RuleBase" id="RU364141"/>
    </source>
</evidence>
<feature type="compositionally biased region" description="Acidic residues" evidence="10">
    <location>
        <begin position="314"/>
        <end position="323"/>
    </location>
</feature>
<evidence type="ECO:0000256" key="2">
    <source>
        <dbReference type="ARBA" id="ARBA00009626"/>
    </source>
</evidence>
<dbReference type="AlphaFoldDB" id="A0A9W9X399"/>
<comment type="subunit">
    <text evidence="8">Component of the Mediator complex.</text>
</comment>